<dbReference type="Proteomes" id="UP000812440">
    <property type="component" value="Chromosome 7"/>
</dbReference>
<comment type="similarity">
    <text evidence="1">Belongs to the Izumo family.</text>
</comment>
<protein>
    <submittedName>
        <fullName evidence="4">Uncharacterized protein</fullName>
    </submittedName>
</protein>
<evidence type="ECO:0000256" key="3">
    <source>
        <dbReference type="SAM" id="SignalP"/>
    </source>
</evidence>
<dbReference type="InterPro" id="IPR042920">
    <property type="entry name" value="IZUMO2"/>
</dbReference>
<dbReference type="EMBL" id="JAACNH010000008">
    <property type="protein sequence ID" value="KAG8434266.1"/>
    <property type="molecule type" value="Genomic_DNA"/>
</dbReference>
<evidence type="ECO:0000313" key="4">
    <source>
        <dbReference type="EMBL" id="KAG8434266.1"/>
    </source>
</evidence>
<organism evidence="4 5">
    <name type="scientific">Hymenochirus boettgeri</name>
    <name type="common">Congo dwarf clawed frog</name>
    <dbReference type="NCBI Taxonomy" id="247094"/>
    <lineage>
        <taxon>Eukaryota</taxon>
        <taxon>Metazoa</taxon>
        <taxon>Chordata</taxon>
        <taxon>Craniata</taxon>
        <taxon>Vertebrata</taxon>
        <taxon>Euteleostomi</taxon>
        <taxon>Amphibia</taxon>
        <taxon>Batrachia</taxon>
        <taxon>Anura</taxon>
        <taxon>Pipoidea</taxon>
        <taxon>Pipidae</taxon>
        <taxon>Pipinae</taxon>
        <taxon>Hymenochirus</taxon>
    </lineage>
</organism>
<reference evidence="4" key="1">
    <citation type="thesis" date="2020" institute="ProQuest LLC" country="789 East Eisenhower Parkway, Ann Arbor, MI, USA">
        <title>Comparative Genomics and Chromosome Evolution.</title>
        <authorList>
            <person name="Mudd A.B."/>
        </authorList>
    </citation>
    <scope>NUCLEOTIDE SEQUENCE</scope>
    <source>
        <strain evidence="4">Female2</strain>
        <tissue evidence="4">Blood</tissue>
    </source>
</reference>
<evidence type="ECO:0000256" key="2">
    <source>
        <dbReference type="ARBA" id="ARBA00022729"/>
    </source>
</evidence>
<feature type="chain" id="PRO_5035845903" evidence="3">
    <location>
        <begin position="23"/>
        <end position="141"/>
    </location>
</feature>
<accession>A0A8T2IVS2</accession>
<dbReference type="Pfam" id="PF15005">
    <property type="entry name" value="IZUMO"/>
    <property type="match status" value="1"/>
</dbReference>
<keyword evidence="2 3" id="KW-0732">Signal</keyword>
<dbReference type="InterPro" id="IPR029389">
    <property type="entry name" value="IZUMO"/>
</dbReference>
<keyword evidence="5" id="KW-1185">Reference proteome</keyword>
<proteinExistence type="inferred from homology"/>
<feature type="signal peptide" evidence="3">
    <location>
        <begin position="1"/>
        <end position="22"/>
    </location>
</feature>
<comment type="caution">
    <text evidence="4">The sequence shown here is derived from an EMBL/GenBank/DDBJ whole genome shotgun (WGS) entry which is preliminary data.</text>
</comment>
<dbReference type="OrthoDB" id="9895666at2759"/>
<dbReference type="PANTHER" id="PTHR47745:SF1">
    <property type="entry name" value="IZUMO SPERM-EGG FUSION PROTEIN 2"/>
    <property type="match status" value="1"/>
</dbReference>
<dbReference type="AlphaFoldDB" id="A0A8T2IVS2"/>
<name>A0A8T2IVS2_9PIPI</name>
<evidence type="ECO:0000313" key="5">
    <source>
        <dbReference type="Proteomes" id="UP000812440"/>
    </source>
</evidence>
<dbReference type="PANTHER" id="PTHR47745">
    <property type="entry name" value="IZUMO SPERM-EGG FUSION PROTEIN 2"/>
    <property type="match status" value="1"/>
</dbReference>
<sequence length="141" mass="16838">MKAIQLYFIVFFLLRTIFLVQSCIECSKQVRDELKRYRKKVLPKKVKNSAIRERCDLVIESMETDFFKNYALNHYSGYMESREAERHIEKVLLTMPKVFEFSGSDEEYLDNIVNYRWNILNELKPSLKKAQDKGNTFSFIS</sequence>
<gene>
    <name evidence="4" type="ORF">GDO86_012588</name>
</gene>
<evidence type="ECO:0000256" key="1">
    <source>
        <dbReference type="ARBA" id="ARBA00009633"/>
    </source>
</evidence>